<dbReference type="eggNOG" id="ENOG502TK7C">
    <property type="taxonomic scope" value="Eukaryota"/>
</dbReference>
<feature type="transmembrane region" description="Helical" evidence="2">
    <location>
        <begin position="71"/>
        <end position="89"/>
    </location>
</feature>
<gene>
    <name evidence="3" type="ORF">CAEBREN_25647</name>
</gene>
<accession>G0MJD7</accession>
<dbReference type="Proteomes" id="UP000008068">
    <property type="component" value="Unassembled WGS sequence"/>
</dbReference>
<dbReference type="EMBL" id="GL379797">
    <property type="protein sequence ID" value="EGT32364.1"/>
    <property type="molecule type" value="Genomic_DNA"/>
</dbReference>
<keyword evidence="2" id="KW-1133">Transmembrane helix</keyword>
<feature type="transmembrane region" description="Helical" evidence="2">
    <location>
        <begin position="41"/>
        <end position="59"/>
    </location>
</feature>
<sequence>MSDFFENMDLNVKEARASAQGLCLLIILGTALYHVYLYHGGLLGCVIFTVLALTTLYLAEENVAHQYMNVFGRLVMVTVVLGFVVYVGGMEMTPVAIILLAMLGAIEFLYKVYESLQERINRLEDDVNFLYDENAAAENDDDEEEENSE</sequence>
<dbReference type="AlphaFoldDB" id="G0MJD7"/>
<protein>
    <submittedName>
        <fullName evidence="3">Uncharacterized protein</fullName>
    </submittedName>
</protein>
<keyword evidence="1" id="KW-0175">Coiled coil</keyword>
<keyword evidence="4" id="KW-1185">Reference proteome</keyword>
<organism evidence="4">
    <name type="scientific">Caenorhabditis brenneri</name>
    <name type="common">Nematode worm</name>
    <dbReference type="NCBI Taxonomy" id="135651"/>
    <lineage>
        <taxon>Eukaryota</taxon>
        <taxon>Metazoa</taxon>
        <taxon>Ecdysozoa</taxon>
        <taxon>Nematoda</taxon>
        <taxon>Chromadorea</taxon>
        <taxon>Rhabditida</taxon>
        <taxon>Rhabditina</taxon>
        <taxon>Rhabditomorpha</taxon>
        <taxon>Rhabditoidea</taxon>
        <taxon>Rhabditidae</taxon>
        <taxon>Peloderinae</taxon>
        <taxon>Caenorhabditis</taxon>
    </lineage>
</organism>
<dbReference type="InParanoid" id="G0MJD7"/>
<feature type="transmembrane region" description="Helical" evidence="2">
    <location>
        <begin position="95"/>
        <end position="113"/>
    </location>
</feature>
<evidence type="ECO:0000313" key="3">
    <source>
        <dbReference type="EMBL" id="EGT32364.1"/>
    </source>
</evidence>
<keyword evidence="2" id="KW-0472">Membrane</keyword>
<reference evidence="4" key="1">
    <citation type="submission" date="2011-07" db="EMBL/GenBank/DDBJ databases">
        <authorList>
            <consortium name="Caenorhabditis brenneri Sequencing and Analysis Consortium"/>
            <person name="Wilson R.K."/>
        </authorList>
    </citation>
    <scope>NUCLEOTIDE SEQUENCE [LARGE SCALE GENOMIC DNA]</scope>
    <source>
        <strain evidence="4">PB2801</strain>
    </source>
</reference>
<evidence type="ECO:0000313" key="4">
    <source>
        <dbReference type="Proteomes" id="UP000008068"/>
    </source>
</evidence>
<keyword evidence="2" id="KW-0812">Transmembrane</keyword>
<proteinExistence type="predicted"/>
<evidence type="ECO:0000256" key="1">
    <source>
        <dbReference type="SAM" id="Coils"/>
    </source>
</evidence>
<dbReference type="OrthoDB" id="10597208at2759"/>
<name>G0MJD7_CAEBE</name>
<feature type="coiled-coil region" evidence="1">
    <location>
        <begin position="106"/>
        <end position="147"/>
    </location>
</feature>
<dbReference type="HOGENOM" id="CLU_1751299_0_0_1"/>
<evidence type="ECO:0000256" key="2">
    <source>
        <dbReference type="SAM" id="Phobius"/>
    </source>
</evidence>